<dbReference type="PANTHER" id="PTHR34990">
    <property type="entry name" value="UDP-2,3-DIACYLGLUCOSAMINE HYDROLASE-RELATED"/>
    <property type="match status" value="1"/>
</dbReference>
<evidence type="ECO:0000256" key="5">
    <source>
        <dbReference type="ARBA" id="ARBA00022723"/>
    </source>
</evidence>
<feature type="binding site" evidence="10">
    <location>
        <position position="195"/>
    </location>
    <ligand>
        <name>substrate</name>
    </ligand>
</feature>
<evidence type="ECO:0000256" key="6">
    <source>
        <dbReference type="ARBA" id="ARBA00022801"/>
    </source>
</evidence>
<comment type="function">
    <text evidence="10">Hydrolyzes the pyrophosphate bond of UDP-2,3-diacylglucosamine to yield 2,3-diacylglucosamine 1-phosphate (lipid X) and UMP by catalyzing the attack of water at the alpha-P atom. Involved in the biosynthesis of lipid A, a phosphorylated glycolipid that anchors the lipopolysaccharide to the outer membrane of the cell.</text>
</comment>
<protein>
    <recommendedName>
        <fullName evidence="10">UDP-2,3-diacylglucosamine hydrolase</fullName>
        <ecNumber evidence="10">3.6.1.54</ecNumber>
    </recommendedName>
    <alternativeName>
        <fullName evidence="10">UDP-2,3-diacylglucosamine diphosphatase</fullName>
    </alternativeName>
</protein>
<comment type="pathway">
    <text evidence="10">Glycolipid biosynthesis; lipid IV(A) biosynthesis; lipid IV(A) from (3R)-3-hydroxytetradecanoyl-[acyl-carrier-protein] and UDP-N-acetyl-alpha-D-glucosamine: step 4/6.</text>
</comment>
<name>A0A0W0YXJ5_LEGSP</name>
<comment type="similarity">
    <text evidence="10">Belongs to the LpxH family.</text>
</comment>
<feature type="binding site" evidence="10">
    <location>
        <position position="80"/>
    </location>
    <ligand>
        <name>Mn(2+)</name>
        <dbReference type="ChEBI" id="CHEBI:29035"/>
        <label>2</label>
    </ligand>
</feature>
<dbReference type="GO" id="GO:0005737">
    <property type="term" value="C:cytoplasm"/>
    <property type="evidence" value="ECO:0007669"/>
    <property type="project" value="InterPro"/>
</dbReference>
<evidence type="ECO:0000256" key="8">
    <source>
        <dbReference type="ARBA" id="ARBA00023136"/>
    </source>
</evidence>
<proteinExistence type="inferred from homology"/>
<keyword evidence="9 10" id="KW-0464">Manganese</keyword>
<dbReference type="Gene3D" id="3.60.21.10">
    <property type="match status" value="1"/>
</dbReference>
<evidence type="ECO:0000256" key="7">
    <source>
        <dbReference type="ARBA" id="ARBA00023098"/>
    </source>
</evidence>
<dbReference type="STRING" id="452.Lspi_2234"/>
<feature type="binding site" evidence="10">
    <location>
        <position position="123"/>
    </location>
    <ligand>
        <name>substrate</name>
    </ligand>
</feature>
<sequence>MLDAVFISDLHLHPEHPDITSRFQSFMAWAVVNTRTLYILGDFFHVWPGDDGMDSWSLGIARMLREAAEQGLTIYYMHGNRDFLLGKAFAAIAGMVLLKDPAILHVSGESVLLSHGDSYCTLDKGHQRFRRLTRNRLFVPLFLLLPYRYRNRMVNHVRQRSQQHRGKDPSVMDVVPQAMLPQLAKWRTTAVIHGHTHKPGITRHEFQGRVYQQYVLSDWDDRPTILCYHHSKGFEFSQSIVY</sequence>
<dbReference type="InterPro" id="IPR029052">
    <property type="entry name" value="Metallo-depent_PP-like"/>
</dbReference>
<comment type="cofactor">
    <cofactor evidence="10">
        <name>Mn(2+)</name>
        <dbReference type="ChEBI" id="CHEBI:29035"/>
    </cofactor>
    <text evidence="10">Binds 2 Mn(2+) ions per subunit in a binuclear metal center.</text>
</comment>
<dbReference type="GO" id="GO:0019897">
    <property type="term" value="C:extrinsic component of plasma membrane"/>
    <property type="evidence" value="ECO:0007669"/>
    <property type="project" value="UniProtKB-UniRule"/>
</dbReference>
<dbReference type="NCBIfam" id="NF003743">
    <property type="entry name" value="PRK05340.1"/>
    <property type="match status" value="1"/>
</dbReference>
<dbReference type="OrthoDB" id="9783283at2"/>
<dbReference type="NCBIfam" id="TIGR01854">
    <property type="entry name" value="lipid_A_lpxH"/>
    <property type="match status" value="1"/>
</dbReference>
<keyword evidence="6 10" id="KW-0378">Hydrolase</keyword>
<dbReference type="InterPro" id="IPR010138">
    <property type="entry name" value="UDP-diacylglucosamine_Hdrlase"/>
</dbReference>
<dbReference type="Pfam" id="PF00149">
    <property type="entry name" value="Metallophos"/>
    <property type="match status" value="1"/>
</dbReference>
<dbReference type="GO" id="GO:0030145">
    <property type="term" value="F:manganese ion binding"/>
    <property type="evidence" value="ECO:0007669"/>
    <property type="project" value="UniProtKB-UniRule"/>
</dbReference>
<keyword evidence="7 10" id="KW-0443">Lipid metabolism</keyword>
<dbReference type="PANTHER" id="PTHR34990:SF1">
    <property type="entry name" value="UDP-2,3-DIACYLGLUCOSAMINE HYDROLASE"/>
    <property type="match status" value="1"/>
</dbReference>
<feature type="binding site" evidence="10">
    <location>
        <position position="115"/>
    </location>
    <ligand>
        <name>Mn(2+)</name>
        <dbReference type="ChEBI" id="CHEBI:29035"/>
        <label>2</label>
    </ligand>
</feature>
<keyword evidence="2 10" id="KW-0444">Lipid biosynthesis</keyword>
<organism evidence="12 13">
    <name type="scientific">Legionella spiritensis</name>
    <dbReference type="NCBI Taxonomy" id="452"/>
    <lineage>
        <taxon>Bacteria</taxon>
        <taxon>Pseudomonadati</taxon>
        <taxon>Pseudomonadota</taxon>
        <taxon>Gammaproteobacteria</taxon>
        <taxon>Legionellales</taxon>
        <taxon>Legionellaceae</taxon>
        <taxon>Legionella</taxon>
    </lineage>
</organism>
<evidence type="ECO:0000313" key="12">
    <source>
        <dbReference type="EMBL" id="KTD61604.1"/>
    </source>
</evidence>
<dbReference type="HAMAP" id="MF_00575">
    <property type="entry name" value="LpxH"/>
    <property type="match status" value="1"/>
</dbReference>
<dbReference type="EMBL" id="LNYX01000031">
    <property type="protein sequence ID" value="KTD61604.1"/>
    <property type="molecule type" value="Genomic_DNA"/>
</dbReference>
<dbReference type="PATRIC" id="fig|452.5.peg.2464"/>
<dbReference type="SUPFAM" id="SSF56300">
    <property type="entry name" value="Metallo-dependent phosphatases"/>
    <property type="match status" value="1"/>
</dbReference>
<dbReference type="AlphaFoldDB" id="A0A0W0YXJ5"/>
<keyword evidence="8 10" id="KW-0472">Membrane</keyword>
<evidence type="ECO:0000256" key="4">
    <source>
        <dbReference type="ARBA" id="ARBA00022556"/>
    </source>
</evidence>
<feature type="binding site" evidence="10">
    <location>
        <position position="42"/>
    </location>
    <ligand>
        <name>Mn(2+)</name>
        <dbReference type="ChEBI" id="CHEBI:29035"/>
        <label>1</label>
    </ligand>
</feature>
<comment type="catalytic activity">
    <reaction evidence="10">
        <text>UDP-2-N,3-O-bis[(3R)-3-hydroxytetradecanoyl]-alpha-D-glucosamine + H2O = 2-N,3-O-bis[(3R)-3-hydroxytetradecanoyl]-alpha-D-glucosaminyl 1-phosphate + UMP + 2 H(+)</text>
        <dbReference type="Rhea" id="RHEA:25213"/>
        <dbReference type="ChEBI" id="CHEBI:15377"/>
        <dbReference type="ChEBI" id="CHEBI:15378"/>
        <dbReference type="ChEBI" id="CHEBI:57865"/>
        <dbReference type="ChEBI" id="CHEBI:57957"/>
        <dbReference type="ChEBI" id="CHEBI:78847"/>
        <dbReference type="EC" id="3.6.1.54"/>
    </reaction>
</comment>
<feature type="binding site" evidence="10">
    <location>
        <position position="9"/>
    </location>
    <ligand>
        <name>Mn(2+)</name>
        <dbReference type="ChEBI" id="CHEBI:29035"/>
        <label>1</label>
    </ligand>
</feature>
<dbReference type="RefSeq" id="WP_058484145.1">
    <property type="nucleotide sequence ID" value="NZ_CAAAII010000001.1"/>
</dbReference>
<feature type="domain" description="Calcineurin-like phosphoesterase" evidence="11">
    <location>
        <begin position="5"/>
        <end position="199"/>
    </location>
</feature>
<keyword evidence="1 10" id="KW-1003">Cell membrane</keyword>
<dbReference type="GO" id="GO:0009245">
    <property type="term" value="P:lipid A biosynthetic process"/>
    <property type="evidence" value="ECO:0007669"/>
    <property type="project" value="UniProtKB-UniRule"/>
</dbReference>
<comment type="caution">
    <text evidence="10">Lacks conserved residue(s) required for the propagation of feature annotation.</text>
</comment>
<evidence type="ECO:0000256" key="9">
    <source>
        <dbReference type="ARBA" id="ARBA00023211"/>
    </source>
</evidence>
<feature type="binding site" evidence="10">
    <location>
        <position position="197"/>
    </location>
    <ligand>
        <name>Mn(2+)</name>
        <dbReference type="ChEBI" id="CHEBI:29035"/>
        <label>1</label>
    </ligand>
</feature>
<dbReference type="UniPathway" id="UPA00359">
    <property type="reaction ID" value="UER00480"/>
</dbReference>
<dbReference type="Proteomes" id="UP000054877">
    <property type="component" value="Unassembled WGS sequence"/>
</dbReference>
<evidence type="ECO:0000256" key="3">
    <source>
        <dbReference type="ARBA" id="ARBA00022519"/>
    </source>
</evidence>
<dbReference type="InterPro" id="IPR043461">
    <property type="entry name" value="LpxH-like"/>
</dbReference>
<comment type="subcellular location">
    <subcellularLocation>
        <location evidence="10">Cell inner membrane</location>
        <topology evidence="10">Peripheral membrane protein</topology>
        <orientation evidence="10">Cytoplasmic side</orientation>
    </subcellularLocation>
</comment>
<keyword evidence="13" id="KW-1185">Reference proteome</keyword>
<feature type="binding site" evidence="10">
    <location>
        <position position="195"/>
    </location>
    <ligand>
        <name>Mn(2+)</name>
        <dbReference type="ChEBI" id="CHEBI:29035"/>
        <label>2</label>
    </ligand>
</feature>
<feature type="binding site" evidence="10">
    <location>
        <position position="11"/>
    </location>
    <ligand>
        <name>Mn(2+)</name>
        <dbReference type="ChEBI" id="CHEBI:29035"/>
        <label>1</label>
    </ligand>
</feature>
<evidence type="ECO:0000259" key="11">
    <source>
        <dbReference type="Pfam" id="PF00149"/>
    </source>
</evidence>
<evidence type="ECO:0000313" key="13">
    <source>
        <dbReference type="Proteomes" id="UP000054877"/>
    </source>
</evidence>
<dbReference type="GO" id="GO:0008758">
    <property type="term" value="F:UDP-2,3-diacylglucosamine hydrolase activity"/>
    <property type="evidence" value="ECO:0007669"/>
    <property type="project" value="UniProtKB-UniRule"/>
</dbReference>
<feature type="binding site" evidence="10">
    <location>
        <position position="161"/>
    </location>
    <ligand>
        <name>substrate</name>
    </ligand>
</feature>
<dbReference type="InterPro" id="IPR004843">
    <property type="entry name" value="Calcineurin-like_PHP"/>
</dbReference>
<keyword evidence="4 10" id="KW-0441">Lipid A biosynthesis</keyword>
<dbReference type="EC" id="3.6.1.54" evidence="10"/>
<keyword evidence="3 10" id="KW-0997">Cell inner membrane</keyword>
<gene>
    <name evidence="10 12" type="primary">lpxH</name>
    <name evidence="12" type="ORF">Lspi_2234</name>
</gene>
<evidence type="ECO:0000256" key="1">
    <source>
        <dbReference type="ARBA" id="ARBA00022475"/>
    </source>
</evidence>
<feature type="binding site" evidence="10">
    <location>
        <begin position="80"/>
        <end position="81"/>
    </location>
    <ligand>
        <name>substrate</name>
    </ligand>
</feature>
<evidence type="ECO:0000256" key="2">
    <source>
        <dbReference type="ARBA" id="ARBA00022516"/>
    </source>
</evidence>
<feature type="binding site" evidence="10">
    <location>
        <position position="42"/>
    </location>
    <ligand>
        <name>Mn(2+)</name>
        <dbReference type="ChEBI" id="CHEBI:29035"/>
        <label>2</label>
    </ligand>
</feature>
<feature type="binding site" evidence="10">
    <location>
        <position position="167"/>
    </location>
    <ligand>
        <name>substrate</name>
    </ligand>
</feature>
<reference evidence="12 13" key="1">
    <citation type="submission" date="2015-11" db="EMBL/GenBank/DDBJ databases">
        <title>Genomic analysis of 38 Legionella species identifies large and diverse effector repertoires.</title>
        <authorList>
            <person name="Burstein D."/>
            <person name="Amaro F."/>
            <person name="Zusman T."/>
            <person name="Lifshitz Z."/>
            <person name="Cohen O."/>
            <person name="Gilbert J.A."/>
            <person name="Pupko T."/>
            <person name="Shuman H.A."/>
            <person name="Segal G."/>
        </authorList>
    </citation>
    <scope>NUCLEOTIDE SEQUENCE [LARGE SCALE GENOMIC DNA]</scope>
    <source>
        <strain evidence="12 13">Mt.St.Helens-9</strain>
    </source>
</reference>
<evidence type="ECO:0000256" key="10">
    <source>
        <dbReference type="HAMAP-Rule" id="MF_00575"/>
    </source>
</evidence>
<accession>A0A0W0YXJ5</accession>
<comment type="caution">
    <text evidence="12">The sequence shown here is derived from an EMBL/GenBank/DDBJ whole genome shotgun (WGS) entry which is preliminary data.</text>
</comment>
<dbReference type="CDD" id="cd07398">
    <property type="entry name" value="MPP_YbbF-LpxH"/>
    <property type="match status" value="1"/>
</dbReference>
<keyword evidence="5 10" id="KW-0479">Metal-binding</keyword>